<dbReference type="GO" id="GO:0036220">
    <property type="term" value="F:ITP diphosphatase activity"/>
    <property type="evidence" value="ECO:0007669"/>
    <property type="project" value="UniProtKB-UniRule"/>
</dbReference>
<evidence type="ECO:0000256" key="8">
    <source>
        <dbReference type="ARBA" id="ARBA00051875"/>
    </source>
</evidence>
<comment type="catalytic activity">
    <reaction evidence="8 10">
        <text>dITP + H2O = dIMP + diphosphate + H(+)</text>
        <dbReference type="Rhea" id="RHEA:28342"/>
        <dbReference type="ChEBI" id="CHEBI:15377"/>
        <dbReference type="ChEBI" id="CHEBI:15378"/>
        <dbReference type="ChEBI" id="CHEBI:33019"/>
        <dbReference type="ChEBI" id="CHEBI:61194"/>
        <dbReference type="ChEBI" id="CHEBI:61382"/>
        <dbReference type="EC" id="3.6.1.66"/>
    </reaction>
</comment>
<evidence type="ECO:0000256" key="4">
    <source>
        <dbReference type="ARBA" id="ARBA00022741"/>
    </source>
</evidence>
<keyword evidence="4 10" id="KW-0547">Nucleotide-binding</keyword>
<dbReference type="NCBIfam" id="NF011397">
    <property type="entry name" value="PRK14822.1"/>
    <property type="match status" value="1"/>
</dbReference>
<proteinExistence type="inferred from homology"/>
<evidence type="ECO:0000256" key="6">
    <source>
        <dbReference type="ARBA" id="ARBA00022842"/>
    </source>
</evidence>
<comment type="catalytic activity">
    <reaction evidence="9 10">
        <text>XTP + H2O = XMP + diphosphate + H(+)</text>
        <dbReference type="Rhea" id="RHEA:28610"/>
        <dbReference type="ChEBI" id="CHEBI:15377"/>
        <dbReference type="ChEBI" id="CHEBI:15378"/>
        <dbReference type="ChEBI" id="CHEBI:33019"/>
        <dbReference type="ChEBI" id="CHEBI:57464"/>
        <dbReference type="ChEBI" id="CHEBI:61314"/>
        <dbReference type="EC" id="3.6.1.66"/>
    </reaction>
</comment>
<dbReference type="InterPro" id="IPR020922">
    <property type="entry name" value="dITP/XTP_pyrophosphatase"/>
</dbReference>
<keyword evidence="5 10" id="KW-0378">Hydrolase</keyword>
<dbReference type="GO" id="GO:0017111">
    <property type="term" value="F:ribonucleoside triphosphate phosphatase activity"/>
    <property type="evidence" value="ECO:0007669"/>
    <property type="project" value="InterPro"/>
</dbReference>
<gene>
    <name evidence="12" type="ORF">SAMN00017405_0611</name>
</gene>
<feature type="binding site" evidence="10">
    <location>
        <position position="43"/>
    </location>
    <ligand>
        <name>Mg(2+)</name>
        <dbReference type="ChEBI" id="CHEBI:18420"/>
    </ligand>
</feature>
<dbReference type="CDD" id="cd00515">
    <property type="entry name" value="HAM1"/>
    <property type="match status" value="1"/>
</dbReference>
<evidence type="ECO:0000256" key="2">
    <source>
        <dbReference type="ARBA" id="ARBA00011738"/>
    </source>
</evidence>
<evidence type="ECO:0000313" key="13">
    <source>
        <dbReference type="Proteomes" id="UP000192731"/>
    </source>
</evidence>
<comment type="catalytic activity">
    <reaction evidence="10">
        <text>ITP + H2O = IMP + diphosphate + H(+)</text>
        <dbReference type="Rhea" id="RHEA:29399"/>
        <dbReference type="ChEBI" id="CHEBI:15377"/>
        <dbReference type="ChEBI" id="CHEBI:15378"/>
        <dbReference type="ChEBI" id="CHEBI:33019"/>
        <dbReference type="ChEBI" id="CHEBI:58053"/>
        <dbReference type="ChEBI" id="CHEBI:61402"/>
        <dbReference type="EC" id="3.6.1.66"/>
    </reaction>
</comment>
<dbReference type="Proteomes" id="UP000192731">
    <property type="component" value="Unassembled WGS sequence"/>
</dbReference>
<dbReference type="PANTHER" id="PTHR11067:SF9">
    <property type="entry name" value="INOSINE TRIPHOSPHATE PYROPHOSPHATASE"/>
    <property type="match status" value="1"/>
</dbReference>
<reference evidence="12 13" key="1">
    <citation type="submission" date="2017-04" db="EMBL/GenBank/DDBJ databases">
        <authorList>
            <person name="Afonso C.L."/>
            <person name="Miller P.J."/>
            <person name="Scott M.A."/>
            <person name="Spackman E."/>
            <person name="Goraichik I."/>
            <person name="Dimitrov K.M."/>
            <person name="Suarez D.L."/>
            <person name="Swayne D.E."/>
        </authorList>
    </citation>
    <scope>NUCLEOTIDE SEQUENCE [LARGE SCALE GENOMIC DNA]</scope>
    <source>
        <strain evidence="12 13">DSM 11270</strain>
    </source>
</reference>
<comment type="subunit">
    <text evidence="2 10">Homodimer.</text>
</comment>
<sequence>MKEKVLVLASNNKGKISEFERLLESLKIKVLPMSHFPEINEVEETGTTFKENALLKAREVARLSGQVSLADDSGLEVDYLKGEPGVYSARFAGEPKSDERNNEKLLEMLKGVPSEKRTARFKCCIAIVLPDGKEYTVEDSCEGYILEQLVGEGGFGYDPLFFVDSLDKTFAELNMQEKIKLVIEVRQ</sequence>
<dbReference type="InterPro" id="IPR002637">
    <property type="entry name" value="RdgB/HAM1"/>
</dbReference>
<dbReference type="EC" id="3.6.1.66" evidence="10"/>
<accession>A0A1W1V883</accession>
<keyword evidence="7 10" id="KW-0546">Nucleotide metabolism</keyword>
<comment type="function">
    <text evidence="10">Pyrophosphatase that catalyzes the hydrolysis of nucleoside triphosphates to their monophosphate derivatives, with a high preference for the non-canonical purine nucleotides XTP (xanthosine triphosphate), dITP (deoxyinosine triphosphate) and ITP. Seems to function as a house-cleaning enzyme that removes non-canonical purine nucleotides from the nucleotide pool, thus preventing their incorporation into DNA/RNA and avoiding chromosomal lesions.</text>
</comment>
<feature type="active site" description="Proton acceptor" evidence="10">
    <location>
        <position position="72"/>
    </location>
</feature>
<comment type="cofactor">
    <cofactor evidence="10">
        <name>Mg(2+)</name>
        <dbReference type="ChEBI" id="CHEBI:18420"/>
    </cofactor>
    <text evidence="10">Binds 1 Mg(2+) ion per subunit.</text>
</comment>
<dbReference type="STRING" id="656914.SAMN00017405_0611"/>
<dbReference type="InterPro" id="IPR029001">
    <property type="entry name" value="ITPase-like_fam"/>
</dbReference>
<dbReference type="EMBL" id="FWWT01000016">
    <property type="protein sequence ID" value="SMB89400.1"/>
    <property type="molecule type" value="Genomic_DNA"/>
</dbReference>
<feature type="binding site" evidence="10">
    <location>
        <begin position="155"/>
        <end position="158"/>
    </location>
    <ligand>
        <name>substrate</name>
    </ligand>
</feature>
<dbReference type="FunFam" id="3.90.950.10:FF:000001">
    <property type="entry name" value="dITP/XTP pyrophosphatase"/>
    <property type="match status" value="1"/>
</dbReference>
<dbReference type="Pfam" id="PF01725">
    <property type="entry name" value="Ham1p_like"/>
    <property type="match status" value="1"/>
</dbReference>
<dbReference type="RefSeq" id="WP_341451578.1">
    <property type="nucleotide sequence ID" value="NZ_FWWT01000016.1"/>
</dbReference>
<dbReference type="GO" id="GO:0036222">
    <property type="term" value="F:XTP diphosphatase activity"/>
    <property type="evidence" value="ECO:0007669"/>
    <property type="project" value="UniProtKB-UniRule"/>
</dbReference>
<evidence type="ECO:0000256" key="9">
    <source>
        <dbReference type="ARBA" id="ARBA00052017"/>
    </source>
</evidence>
<comment type="similarity">
    <text evidence="1 10 11">Belongs to the HAM1 NTPase family.</text>
</comment>
<protein>
    <recommendedName>
        <fullName evidence="10">dITP/XTP pyrophosphatase</fullName>
        <ecNumber evidence="10">3.6.1.66</ecNumber>
    </recommendedName>
    <alternativeName>
        <fullName evidence="10">Non-canonical purine NTP pyrophosphatase</fullName>
    </alternativeName>
    <alternativeName>
        <fullName evidence="10">Non-standard purine NTP pyrophosphatase</fullName>
    </alternativeName>
    <alternativeName>
        <fullName evidence="10">Nucleoside-triphosphate diphosphatase</fullName>
    </alternativeName>
    <alternativeName>
        <fullName evidence="10">Nucleoside-triphosphate pyrophosphatase</fullName>
        <shortName evidence="10">NTPase</shortName>
    </alternativeName>
</protein>
<feature type="binding site" evidence="10">
    <location>
        <position position="72"/>
    </location>
    <ligand>
        <name>Mg(2+)</name>
        <dbReference type="ChEBI" id="CHEBI:18420"/>
    </ligand>
</feature>
<organism evidence="12 13">
    <name type="scientific">Desulfonispora thiosulfatigenes DSM 11270</name>
    <dbReference type="NCBI Taxonomy" id="656914"/>
    <lineage>
        <taxon>Bacteria</taxon>
        <taxon>Bacillati</taxon>
        <taxon>Bacillota</taxon>
        <taxon>Clostridia</taxon>
        <taxon>Eubacteriales</taxon>
        <taxon>Peptococcaceae</taxon>
        <taxon>Desulfonispora</taxon>
    </lineage>
</organism>
<keyword evidence="6 10" id="KW-0460">Magnesium</keyword>
<evidence type="ECO:0000313" key="12">
    <source>
        <dbReference type="EMBL" id="SMB89400.1"/>
    </source>
</evidence>
<comment type="caution">
    <text evidence="10">Lacks conserved residue(s) required for the propagation of feature annotation.</text>
</comment>
<dbReference type="GO" id="GO:0046872">
    <property type="term" value="F:metal ion binding"/>
    <property type="evidence" value="ECO:0007669"/>
    <property type="project" value="UniProtKB-KW"/>
</dbReference>
<evidence type="ECO:0000256" key="11">
    <source>
        <dbReference type="RuleBase" id="RU003781"/>
    </source>
</evidence>
<evidence type="ECO:0000256" key="1">
    <source>
        <dbReference type="ARBA" id="ARBA00008023"/>
    </source>
</evidence>
<dbReference type="GO" id="GO:0009146">
    <property type="term" value="P:purine nucleoside triphosphate catabolic process"/>
    <property type="evidence" value="ECO:0007669"/>
    <property type="project" value="UniProtKB-UniRule"/>
</dbReference>
<dbReference type="GO" id="GO:0000166">
    <property type="term" value="F:nucleotide binding"/>
    <property type="evidence" value="ECO:0007669"/>
    <property type="project" value="UniProtKB-KW"/>
</dbReference>
<evidence type="ECO:0000256" key="5">
    <source>
        <dbReference type="ARBA" id="ARBA00022801"/>
    </source>
</evidence>
<name>A0A1W1V883_DESTI</name>
<keyword evidence="13" id="KW-1185">Reference proteome</keyword>
<evidence type="ECO:0000256" key="3">
    <source>
        <dbReference type="ARBA" id="ARBA00022723"/>
    </source>
</evidence>
<dbReference type="GO" id="GO:0035870">
    <property type="term" value="F:dITP diphosphatase activity"/>
    <property type="evidence" value="ECO:0007669"/>
    <property type="project" value="UniProtKB-UniRule"/>
</dbReference>
<dbReference type="Gene3D" id="3.90.950.10">
    <property type="match status" value="1"/>
</dbReference>
<dbReference type="AlphaFoldDB" id="A0A1W1V883"/>
<dbReference type="GO" id="GO:0009117">
    <property type="term" value="P:nucleotide metabolic process"/>
    <property type="evidence" value="ECO:0007669"/>
    <property type="project" value="UniProtKB-KW"/>
</dbReference>
<dbReference type="NCBIfam" id="TIGR00042">
    <property type="entry name" value="RdgB/HAM1 family non-canonical purine NTP pyrophosphatase"/>
    <property type="match status" value="1"/>
</dbReference>
<dbReference type="PANTHER" id="PTHR11067">
    <property type="entry name" value="INOSINE TRIPHOSPHATE PYROPHOSPHATASE/HAM1 PROTEIN"/>
    <property type="match status" value="1"/>
</dbReference>
<evidence type="ECO:0000256" key="10">
    <source>
        <dbReference type="HAMAP-Rule" id="MF_01405"/>
    </source>
</evidence>
<dbReference type="GO" id="GO:0005829">
    <property type="term" value="C:cytosol"/>
    <property type="evidence" value="ECO:0007669"/>
    <property type="project" value="TreeGrafter"/>
</dbReference>
<feature type="binding site" evidence="10">
    <location>
        <begin position="10"/>
        <end position="15"/>
    </location>
    <ligand>
        <name>substrate</name>
    </ligand>
</feature>
<evidence type="ECO:0000256" key="7">
    <source>
        <dbReference type="ARBA" id="ARBA00023080"/>
    </source>
</evidence>
<keyword evidence="3 10" id="KW-0479">Metal-binding</keyword>
<feature type="binding site" evidence="10">
    <location>
        <position position="178"/>
    </location>
    <ligand>
        <name>substrate</name>
    </ligand>
</feature>
<feature type="binding site" evidence="10">
    <location>
        <position position="73"/>
    </location>
    <ligand>
        <name>substrate</name>
    </ligand>
</feature>
<dbReference type="HAMAP" id="MF_01405">
    <property type="entry name" value="Non_canon_purine_NTPase"/>
    <property type="match status" value="1"/>
</dbReference>
<dbReference type="SUPFAM" id="SSF52972">
    <property type="entry name" value="ITPase-like"/>
    <property type="match status" value="1"/>
</dbReference>